<dbReference type="Proteomes" id="UP000475862">
    <property type="component" value="Unassembled WGS sequence"/>
</dbReference>
<proteinExistence type="predicted"/>
<dbReference type="OrthoDB" id="6609342at2759"/>
<sequence>MIKRENRLSFEHLGINKMRTSRICLIVLLSTLISSETTELDKLFNKITSSTFEVVAVPYKHIANQIVAKTDIDKFLKEFTYEVKRTMEQTQDGLFNLLPKEERQQKKKLLGYLSMYGSEAFSKAAKVASTVTNKSFDTLPDDIKNKLLAFGNDINDSLRKLKISSEEISELDKMAMSLIHSLVDVVEIPYRKIENVLNPSVASEKKEPFLKDVLAKLNRKKEEIEKTYLESLTPEERELEKKKFIEYVNNSKRIVNSIRDTSKAARLMINTYFNNLPKNFQNKLIDLGKDLNNILHKIKA</sequence>
<gene>
    <name evidence="1" type="ORF">AGLY_010681</name>
</gene>
<reference evidence="1 2" key="1">
    <citation type="submission" date="2019-08" db="EMBL/GenBank/DDBJ databases">
        <title>The genome of the soybean aphid Biotype 1, its phylome, world population structure and adaptation to the North American continent.</title>
        <authorList>
            <person name="Giordano R."/>
            <person name="Donthu R.K."/>
            <person name="Hernandez A.G."/>
            <person name="Wright C.L."/>
            <person name="Zimin A.V."/>
        </authorList>
    </citation>
    <scope>NUCLEOTIDE SEQUENCE [LARGE SCALE GENOMIC DNA]</scope>
    <source>
        <tissue evidence="1">Whole aphids</tissue>
    </source>
</reference>
<accession>A0A6G0TEF1</accession>
<evidence type="ECO:0000313" key="1">
    <source>
        <dbReference type="EMBL" id="KAE9531475.1"/>
    </source>
</evidence>
<keyword evidence="2" id="KW-1185">Reference proteome</keyword>
<organism evidence="1 2">
    <name type="scientific">Aphis glycines</name>
    <name type="common">Soybean aphid</name>
    <dbReference type="NCBI Taxonomy" id="307491"/>
    <lineage>
        <taxon>Eukaryota</taxon>
        <taxon>Metazoa</taxon>
        <taxon>Ecdysozoa</taxon>
        <taxon>Arthropoda</taxon>
        <taxon>Hexapoda</taxon>
        <taxon>Insecta</taxon>
        <taxon>Pterygota</taxon>
        <taxon>Neoptera</taxon>
        <taxon>Paraneoptera</taxon>
        <taxon>Hemiptera</taxon>
        <taxon>Sternorrhyncha</taxon>
        <taxon>Aphidomorpha</taxon>
        <taxon>Aphidoidea</taxon>
        <taxon>Aphididae</taxon>
        <taxon>Aphidini</taxon>
        <taxon>Aphis</taxon>
        <taxon>Aphis</taxon>
    </lineage>
</organism>
<dbReference type="AlphaFoldDB" id="A0A6G0TEF1"/>
<evidence type="ECO:0000313" key="2">
    <source>
        <dbReference type="Proteomes" id="UP000475862"/>
    </source>
</evidence>
<protein>
    <submittedName>
        <fullName evidence="1">Uncharacterized protein</fullName>
    </submittedName>
</protein>
<name>A0A6G0TEF1_APHGL</name>
<comment type="caution">
    <text evidence="1">The sequence shown here is derived from an EMBL/GenBank/DDBJ whole genome shotgun (WGS) entry which is preliminary data.</text>
</comment>
<dbReference type="EMBL" id="VYZN01000041">
    <property type="protein sequence ID" value="KAE9531475.1"/>
    <property type="molecule type" value="Genomic_DNA"/>
</dbReference>